<dbReference type="AlphaFoldDB" id="A0A510KUK8"/>
<evidence type="ECO:0008006" key="3">
    <source>
        <dbReference type="Google" id="ProtNLM"/>
    </source>
</evidence>
<dbReference type="SUPFAM" id="SSF48452">
    <property type="entry name" value="TPR-like"/>
    <property type="match status" value="1"/>
</dbReference>
<evidence type="ECO:0000313" key="1">
    <source>
        <dbReference type="EMBL" id="BBM55314.1"/>
    </source>
</evidence>
<proteinExistence type="predicted"/>
<organism evidence="1 2">
    <name type="scientific">Leptotrichia wadei</name>
    <dbReference type="NCBI Taxonomy" id="157687"/>
    <lineage>
        <taxon>Bacteria</taxon>
        <taxon>Fusobacteriati</taxon>
        <taxon>Fusobacteriota</taxon>
        <taxon>Fusobacteriia</taxon>
        <taxon>Fusobacteriales</taxon>
        <taxon>Leptotrichiaceae</taxon>
        <taxon>Leptotrichia</taxon>
    </lineage>
</organism>
<dbReference type="Proteomes" id="UP000321944">
    <property type="component" value="Chromosome"/>
</dbReference>
<dbReference type="OrthoDB" id="6399948at2"/>
<evidence type="ECO:0000313" key="2">
    <source>
        <dbReference type="Proteomes" id="UP000321944"/>
    </source>
</evidence>
<name>A0A510KUK8_9FUSO</name>
<reference evidence="1 2" key="1">
    <citation type="submission" date="2019-07" db="EMBL/GenBank/DDBJ databases">
        <title>Complete Genome Sequence of Leptotrichia wadei Strain JMUB3936.</title>
        <authorList>
            <person name="Watanabe S."/>
            <person name="Cui L."/>
        </authorList>
    </citation>
    <scope>NUCLEOTIDE SEQUENCE [LARGE SCALE GENOMIC DNA]</scope>
    <source>
        <strain evidence="1 2">JMUB3936</strain>
    </source>
</reference>
<dbReference type="InterPro" id="IPR011990">
    <property type="entry name" value="TPR-like_helical_dom_sf"/>
</dbReference>
<accession>A0A510KUK8</accession>
<gene>
    <name evidence="1" type="ORF">JMUB3936_1601</name>
</gene>
<dbReference type="EMBL" id="AP019841">
    <property type="protein sequence ID" value="BBM55314.1"/>
    <property type="molecule type" value="Genomic_DNA"/>
</dbReference>
<protein>
    <recommendedName>
        <fullName evidence="3">Tetratricopeptide repeat protein</fullName>
    </recommendedName>
</protein>
<sequence length="321" mass="38267">MHREIEKMYKQFKKFMEEHSTEEMSESEIRKLIDEFERQYNESTMKGEEDNSFDESDSEKIYDYLEMAFETEDDSKRLKYAKEVLKMDKDNLDAEYLIASTDAKDSIDMLNRLEKILKHGNEIMEREGFMDEENIGEFWEIVETRPYMRIKQSYAEILAENGMMKKAVKEYEEILKLNENDNLGVRFRLMSLYAFFEDEENALKLYKKYNGQNSVQMLLPISVLYFKKGEFTKSLNYLKKIEKNVKGLKKFFKDMMNERGEFYLNQLSSMGYRPFSTDELILSMTENDYLFLTASSFVEWAYEKLGKKTGGKSKKVVKLKK</sequence>
<dbReference type="Gene3D" id="1.25.40.10">
    <property type="entry name" value="Tetratricopeptide repeat domain"/>
    <property type="match status" value="1"/>
</dbReference>